<dbReference type="InterPro" id="IPR037066">
    <property type="entry name" value="Plug_dom_sf"/>
</dbReference>
<dbReference type="eggNOG" id="COG4206">
    <property type="taxonomic scope" value="Bacteria"/>
</dbReference>
<evidence type="ECO:0000256" key="2">
    <source>
        <dbReference type="ARBA" id="ARBA00022448"/>
    </source>
</evidence>
<protein>
    <submittedName>
        <fullName evidence="10">TonB-linked outer membrane protein, SusC/RagA family</fullName>
    </submittedName>
</protein>
<reference evidence="10 11" key="1">
    <citation type="journal article" date="2012" name="Stand. Genomic Sci.">
        <title>Genome sequence of the orange-pigmented seawater bacterium Owenweeksia hongkongensis type strain (UST20020801(T)).</title>
        <authorList>
            <person name="Riedel T."/>
            <person name="Held B."/>
            <person name="Nolan M."/>
            <person name="Lucas S."/>
            <person name="Lapidus A."/>
            <person name="Tice H."/>
            <person name="Del Rio T.G."/>
            <person name="Cheng J.F."/>
            <person name="Han C."/>
            <person name="Tapia R."/>
            <person name="Goodwin L.A."/>
            <person name="Pitluck S."/>
            <person name="Liolios K."/>
            <person name="Mavromatis K."/>
            <person name="Pagani I."/>
            <person name="Ivanova N."/>
            <person name="Mikhailova N."/>
            <person name="Pati A."/>
            <person name="Chen A."/>
            <person name="Palaniappan K."/>
            <person name="Rohde M."/>
            <person name="Tindall B.J."/>
            <person name="Detter J.C."/>
            <person name="Goker M."/>
            <person name="Woyke T."/>
            <person name="Bristow J."/>
            <person name="Eisen J.A."/>
            <person name="Markowitz V."/>
            <person name="Hugenholtz P."/>
            <person name="Klenk H.P."/>
            <person name="Kyrpides N.C."/>
        </authorList>
    </citation>
    <scope>NUCLEOTIDE SEQUENCE</scope>
    <source>
        <strain evidence="11">DSM 17368 / JCM 12287 / NRRL B-23963</strain>
    </source>
</reference>
<dbReference type="EMBL" id="CP003156">
    <property type="protein sequence ID" value="AEV32823.1"/>
    <property type="molecule type" value="Genomic_DNA"/>
</dbReference>
<dbReference type="AlphaFoldDB" id="G8R1P7"/>
<evidence type="ECO:0000313" key="11">
    <source>
        <dbReference type="Proteomes" id="UP000005631"/>
    </source>
</evidence>
<dbReference type="GO" id="GO:0009279">
    <property type="term" value="C:cell outer membrane"/>
    <property type="evidence" value="ECO:0007669"/>
    <property type="project" value="UniProtKB-SubCell"/>
</dbReference>
<dbReference type="Proteomes" id="UP000005631">
    <property type="component" value="Chromosome"/>
</dbReference>
<dbReference type="InterPro" id="IPR008969">
    <property type="entry name" value="CarboxyPept-like_regulatory"/>
</dbReference>
<feature type="signal peptide" evidence="8">
    <location>
        <begin position="1"/>
        <end position="21"/>
    </location>
</feature>
<dbReference type="InterPro" id="IPR039426">
    <property type="entry name" value="TonB-dep_rcpt-like"/>
</dbReference>
<dbReference type="PROSITE" id="PS52016">
    <property type="entry name" value="TONB_DEPENDENT_REC_3"/>
    <property type="match status" value="1"/>
</dbReference>
<comment type="similarity">
    <text evidence="7">Belongs to the TonB-dependent receptor family.</text>
</comment>
<dbReference type="HOGENOM" id="CLU_004317_2_1_10"/>
<dbReference type="OrthoDB" id="9768177at2"/>
<evidence type="ECO:0000256" key="3">
    <source>
        <dbReference type="ARBA" id="ARBA00022452"/>
    </source>
</evidence>
<feature type="domain" description="TonB-dependent receptor plug" evidence="9">
    <location>
        <begin position="116"/>
        <end position="243"/>
    </location>
</feature>
<dbReference type="InterPro" id="IPR036942">
    <property type="entry name" value="Beta-barrel_TonB_sf"/>
</dbReference>
<evidence type="ECO:0000313" key="10">
    <source>
        <dbReference type="EMBL" id="AEV32823.1"/>
    </source>
</evidence>
<dbReference type="Pfam" id="PF13715">
    <property type="entry name" value="CarbopepD_reg_2"/>
    <property type="match status" value="1"/>
</dbReference>
<dbReference type="SUPFAM" id="SSF49464">
    <property type="entry name" value="Carboxypeptidase regulatory domain-like"/>
    <property type="match status" value="1"/>
</dbReference>
<accession>G8R1P7</accession>
<evidence type="ECO:0000256" key="8">
    <source>
        <dbReference type="SAM" id="SignalP"/>
    </source>
</evidence>
<dbReference type="Gene3D" id="2.40.170.20">
    <property type="entry name" value="TonB-dependent receptor, beta-barrel domain"/>
    <property type="match status" value="1"/>
</dbReference>
<evidence type="ECO:0000256" key="5">
    <source>
        <dbReference type="ARBA" id="ARBA00023136"/>
    </source>
</evidence>
<keyword evidence="5 7" id="KW-0472">Membrane</keyword>
<dbReference type="NCBIfam" id="TIGR04056">
    <property type="entry name" value="OMP_RagA_SusC"/>
    <property type="match status" value="1"/>
</dbReference>
<dbReference type="Gene3D" id="2.170.130.10">
    <property type="entry name" value="TonB-dependent receptor, plug domain"/>
    <property type="match status" value="1"/>
</dbReference>
<dbReference type="PATRIC" id="fig|926562.3.peg.1847"/>
<dbReference type="STRING" id="926562.Oweho_1843"/>
<keyword evidence="4 7" id="KW-0812">Transmembrane</keyword>
<gene>
    <name evidence="10" type="ordered locus">Oweho_1843</name>
</gene>
<sequence>MKNKAALLALLLALCVHLGYAQTRTVSGVIKSADGETLPGVAVLEKGTRNGVSTDFDGKFTITLTSENPILVFQAIGQETKEVIVGSEDFINVQMEEATEKLDEVVITALGISRDKKSVGYSVQEVGGEELSEAREVNIANSLSGRLAGVQVNSATGSMGGSSRILIRGATSINNNDNQPLFVLDGIPLDNSNFTSTDQERGAGGYDYGNAIQDINPDDIESMSVLKGAAATALYGSRGANGVILVTTKKGKSAGKGKGIGVSYKFGVSMEKVYILPDYQNEYGGGFGFDTLWYSDDPSAFGSRGAGTYQGVNGGVSDSYDLLAQYAVDESWGPRLNGQQVRHWWSWDEGHPDYGKTAPWEAHPDNVRNFFNTGYTFNNSIALYNATERSSFRLSYNNLNQTGVFPNSEIKRNNLSFNGSTKLTDKLSTRIGVNYAKTNATGRPGTGYDANNVMQQFNQWGQRQWSDEKMEDYKLENGDQRTWNRISYSNGDPQYTDNPYWTRYENYQNDTRERVFGNINLNYAFNDKLSVDGTAMTDFYNDVREERIAINSQEVPMYELATRYVQESNYEGKINYNTRFNDDFGLVAILGGNIRNNTYRRFIGTTEGGLNALDFYNLSNSVAPAVTDQYTEFKRVSSVFASTSWDYKNMLYVDLTYRIDWSSALPEENRMFDYPSVSGSFVFTELEAFRGNNVLSFGKLRAGWAAVGNDTDPYQYYKSYDINPSIAGNASVSNKDLLPNPDLLAEETSQWEVGTDIRFFKNRLRLDFTYYHSRSYNQILELPISASTGSLRKLINAGEMENSGIEIMLAGDIIKPANRGDFQWTMAVNFAKNENKIIKLYEDEEQGIHITNYLIAQAPFAVSVQAVEGESYGSIYGYAYKTDAAGNRLVDATGAYVRSDQQEVIGDVLPDFTGGVTNSFSYKGVSLSALIDFQVGGDVFSTTNMWGKYTGVLEETAADGIRENGTVVEGVYAPGTMLDLDGDGTAEDVGGRTNQTNISAQDHFFYNGGYTIGEADVYDAGYVYLREVTLSYALPEKIIEDWKIQKVTFGLFGRNLWLIHSNIPHLDPTALANSATNAQGLEGAALPSIRSFGFNVSFNF</sequence>
<keyword evidence="6 7" id="KW-0998">Cell outer membrane</keyword>
<keyword evidence="3 7" id="KW-1134">Transmembrane beta strand</keyword>
<dbReference type="NCBIfam" id="TIGR04057">
    <property type="entry name" value="SusC_RagA_signa"/>
    <property type="match status" value="1"/>
</dbReference>
<dbReference type="InterPro" id="IPR012910">
    <property type="entry name" value="Plug_dom"/>
</dbReference>
<comment type="subcellular location">
    <subcellularLocation>
        <location evidence="1 7">Cell outer membrane</location>
        <topology evidence="1 7">Multi-pass membrane protein</topology>
    </subcellularLocation>
</comment>
<organism evidence="10 11">
    <name type="scientific">Owenweeksia hongkongensis (strain DSM 17368 / CIP 108786 / JCM 12287 / NRRL B-23963 / UST20020801)</name>
    <dbReference type="NCBI Taxonomy" id="926562"/>
    <lineage>
        <taxon>Bacteria</taxon>
        <taxon>Pseudomonadati</taxon>
        <taxon>Bacteroidota</taxon>
        <taxon>Flavobacteriia</taxon>
        <taxon>Flavobacteriales</taxon>
        <taxon>Owenweeksiaceae</taxon>
        <taxon>Owenweeksia</taxon>
    </lineage>
</organism>
<evidence type="ECO:0000256" key="6">
    <source>
        <dbReference type="ARBA" id="ARBA00023237"/>
    </source>
</evidence>
<name>G8R1P7_OWEHD</name>
<evidence type="ECO:0000256" key="4">
    <source>
        <dbReference type="ARBA" id="ARBA00022692"/>
    </source>
</evidence>
<dbReference type="Pfam" id="PF07715">
    <property type="entry name" value="Plug"/>
    <property type="match status" value="1"/>
</dbReference>
<evidence type="ECO:0000259" key="9">
    <source>
        <dbReference type="Pfam" id="PF07715"/>
    </source>
</evidence>
<dbReference type="KEGG" id="oho:Oweho_1843"/>
<evidence type="ECO:0000256" key="1">
    <source>
        <dbReference type="ARBA" id="ARBA00004571"/>
    </source>
</evidence>
<dbReference type="InterPro" id="IPR023997">
    <property type="entry name" value="TonB-dep_OMP_SusC/RagA_CS"/>
</dbReference>
<evidence type="ECO:0000256" key="7">
    <source>
        <dbReference type="PROSITE-ProRule" id="PRU01360"/>
    </source>
</evidence>
<keyword evidence="8" id="KW-0732">Signal</keyword>
<keyword evidence="2 7" id="KW-0813">Transport</keyword>
<dbReference type="SUPFAM" id="SSF56935">
    <property type="entry name" value="Porins"/>
    <property type="match status" value="1"/>
</dbReference>
<dbReference type="RefSeq" id="WP_014202179.1">
    <property type="nucleotide sequence ID" value="NC_016599.1"/>
</dbReference>
<dbReference type="InterPro" id="IPR023996">
    <property type="entry name" value="TonB-dep_OMP_SusC/RagA"/>
</dbReference>
<feature type="chain" id="PRO_5003514173" evidence="8">
    <location>
        <begin position="22"/>
        <end position="1100"/>
    </location>
</feature>
<proteinExistence type="inferred from homology"/>
<keyword evidence="11" id="KW-1185">Reference proteome</keyword>